<dbReference type="PROSITE" id="PS51379">
    <property type="entry name" value="4FE4S_FER_2"/>
    <property type="match status" value="1"/>
</dbReference>
<keyword evidence="1 4" id="KW-0479">Metal-binding</keyword>
<comment type="caution">
    <text evidence="6">The sequence shown here is derived from an EMBL/GenBank/DDBJ whole genome shotgun (WGS) entry which is preliminary data.</text>
</comment>
<keyword evidence="4" id="KW-0249">Electron transport</keyword>
<dbReference type="EMBL" id="JACHEN010000007">
    <property type="protein sequence ID" value="MBB6215418.1"/>
    <property type="molecule type" value="Genomic_DNA"/>
</dbReference>
<accession>A0A841KTD4</accession>
<dbReference type="Proteomes" id="UP000579281">
    <property type="component" value="Unassembled WGS sequence"/>
</dbReference>
<dbReference type="Gene3D" id="3.30.70.20">
    <property type="match status" value="1"/>
</dbReference>
<dbReference type="PRINTS" id="PR00352">
    <property type="entry name" value="3FE4SFRDOXIN"/>
</dbReference>
<dbReference type="InterPro" id="IPR017896">
    <property type="entry name" value="4Fe4S_Fe-S-bd"/>
</dbReference>
<sequence>MKAFINKNSCMYCGLCGGVCPDVFQTDINGKPISLDTELSGELLMMARHAESICPTWSITIDDTLINTNNYTSY</sequence>
<evidence type="ECO:0000256" key="2">
    <source>
        <dbReference type="ARBA" id="ARBA00023004"/>
    </source>
</evidence>
<dbReference type="GO" id="GO:0005506">
    <property type="term" value="F:iron ion binding"/>
    <property type="evidence" value="ECO:0007669"/>
    <property type="project" value="UniProtKB-UniRule"/>
</dbReference>
<protein>
    <recommendedName>
        <fullName evidence="4">Ferredoxin</fullName>
    </recommendedName>
</protein>
<organism evidence="6 7">
    <name type="scientific">Anaerosolibacter carboniphilus</name>
    <dbReference type="NCBI Taxonomy" id="1417629"/>
    <lineage>
        <taxon>Bacteria</taxon>
        <taxon>Bacillati</taxon>
        <taxon>Bacillota</taxon>
        <taxon>Clostridia</taxon>
        <taxon>Peptostreptococcales</taxon>
        <taxon>Thermotaleaceae</taxon>
        <taxon>Anaerosolibacter</taxon>
    </lineage>
</organism>
<dbReference type="GO" id="GO:0009055">
    <property type="term" value="F:electron transfer activity"/>
    <property type="evidence" value="ECO:0007669"/>
    <property type="project" value="UniProtKB-UniRule"/>
</dbReference>
<dbReference type="SUPFAM" id="SSF54862">
    <property type="entry name" value="4Fe-4S ferredoxins"/>
    <property type="match status" value="1"/>
</dbReference>
<dbReference type="GO" id="GO:0051536">
    <property type="term" value="F:iron-sulfur cluster binding"/>
    <property type="evidence" value="ECO:0007669"/>
    <property type="project" value="UniProtKB-KW"/>
</dbReference>
<reference evidence="6 7" key="1">
    <citation type="submission" date="2020-08" db="EMBL/GenBank/DDBJ databases">
        <title>Genomic Encyclopedia of Type Strains, Phase IV (KMG-IV): sequencing the most valuable type-strain genomes for metagenomic binning, comparative biology and taxonomic classification.</title>
        <authorList>
            <person name="Goeker M."/>
        </authorList>
    </citation>
    <scope>NUCLEOTIDE SEQUENCE [LARGE SCALE GENOMIC DNA]</scope>
    <source>
        <strain evidence="6 7">DSM 103526</strain>
    </source>
</reference>
<keyword evidence="7" id="KW-1185">Reference proteome</keyword>
<evidence type="ECO:0000256" key="4">
    <source>
        <dbReference type="RuleBase" id="RU368020"/>
    </source>
</evidence>
<dbReference type="PROSITE" id="PS00198">
    <property type="entry name" value="4FE4S_FER_1"/>
    <property type="match status" value="1"/>
</dbReference>
<evidence type="ECO:0000256" key="3">
    <source>
        <dbReference type="ARBA" id="ARBA00023014"/>
    </source>
</evidence>
<proteinExistence type="predicted"/>
<keyword evidence="3 4" id="KW-0411">Iron-sulfur</keyword>
<name>A0A841KTD4_9FIRM</name>
<keyword evidence="4" id="KW-0813">Transport</keyword>
<dbReference type="InterPro" id="IPR001080">
    <property type="entry name" value="3Fe4S_ferredoxin"/>
</dbReference>
<evidence type="ECO:0000256" key="1">
    <source>
        <dbReference type="ARBA" id="ARBA00022723"/>
    </source>
</evidence>
<dbReference type="Pfam" id="PF13370">
    <property type="entry name" value="Fer4_13"/>
    <property type="match status" value="1"/>
</dbReference>
<evidence type="ECO:0000259" key="5">
    <source>
        <dbReference type="PROSITE" id="PS51379"/>
    </source>
</evidence>
<dbReference type="InterPro" id="IPR017900">
    <property type="entry name" value="4Fe4S_Fe_S_CS"/>
</dbReference>
<dbReference type="AlphaFoldDB" id="A0A841KTD4"/>
<evidence type="ECO:0000313" key="6">
    <source>
        <dbReference type="EMBL" id="MBB6215418.1"/>
    </source>
</evidence>
<feature type="domain" description="4Fe-4S ferredoxin-type" evidence="5">
    <location>
        <begin position="1"/>
        <end position="29"/>
    </location>
</feature>
<comment type="function">
    <text evidence="4">Ferredoxins are iron-sulfur proteins that transfer electrons in a wide variety of metabolic reactions.</text>
</comment>
<keyword evidence="2 4" id="KW-0408">Iron</keyword>
<evidence type="ECO:0000313" key="7">
    <source>
        <dbReference type="Proteomes" id="UP000579281"/>
    </source>
</evidence>
<gene>
    <name evidence="6" type="ORF">HNQ80_001507</name>
</gene>
<dbReference type="RefSeq" id="WP_184309699.1">
    <property type="nucleotide sequence ID" value="NZ_JACHEN010000007.1"/>
</dbReference>